<name>A0A0F9RPT6_9ZZZZ</name>
<keyword evidence="7" id="KW-0068">Autocatalytic cleavage</keyword>
<accession>A0A0F9RPT6</accession>
<evidence type="ECO:0000256" key="5">
    <source>
        <dbReference type="ARBA" id="ARBA00022605"/>
    </source>
</evidence>
<evidence type="ECO:0000313" key="10">
    <source>
        <dbReference type="EMBL" id="KKN58525.1"/>
    </source>
</evidence>
<dbReference type="GO" id="GO:0006526">
    <property type="term" value="P:L-arginine biosynthetic process"/>
    <property type="evidence" value="ECO:0007669"/>
    <property type="project" value="UniProtKB-KW"/>
</dbReference>
<evidence type="ECO:0000256" key="2">
    <source>
        <dbReference type="ARBA" id="ARBA00011475"/>
    </source>
</evidence>
<dbReference type="InterPro" id="IPR002813">
    <property type="entry name" value="Arg_biosynth_ArgJ"/>
</dbReference>
<dbReference type="SUPFAM" id="SSF56266">
    <property type="entry name" value="DmpA/ArgJ-like"/>
    <property type="match status" value="1"/>
</dbReference>
<comment type="subunit">
    <text evidence="2">Heterotetramer of two alpha and two beta chains.</text>
</comment>
<evidence type="ECO:0000256" key="3">
    <source>
        <dbReference type="ARBA" id="ARBA00013264"/>
    </source>
</evidence>
<evidence type="ECO:0000256" key="7">
    <source>
        <dbReference type="ARBA" id="ARBA00022813"/>
    </source>
</evidence>
<evidence type="ECO:0000256" key="9">
    <source>
        <dbReference type="ARBA" id="ARBA00049439"/>
    </source>
</evidence>
<keyword evidence="4" id="KW-0055">Arginine biosynthesis</keyword>
<dbReference type="FunFam" id="3.60.70.12:FF:000001">
    <property type="entry name" value="Arginine biosynthesis bifunctional protein ArgJ, chloroplastic"/>
    <property type="match status" value="1"/>
</dbReference>
<evidence type="ECO:0000256" key="6">
    <source>
        <dbReference type="ARBA" id="ARBA00022679"/>
    </source>
</evidence>
<comment type="similarity">
    <text evidence="1">Belongs to the ArgJ family.</text>
</comment>
<evidence type="ECO:0000256" key="8">
    <source>
        <dbReference type="ARBA" id="ARBA00023315"/>
    </source>
</evidence>
<reference evidence="10" key="1">
    <citation type="journal article" date="2015" name="Nature">
        <title>Complex archaea that bridge the gap between prokaryotes and eukaryotes.</title>
        <authorList>
            <person name="Spang A."/>
            <person name="Saw J.H."/>
            <person name="Jorgensen S.L."/>
            <person name="Zaremba-Niedzwiedzka K."/>
            <person name="Martijn J."/>
            <person name="Lind A.E."/>
            <person name="van Eijk R."/>
            <person name="Schleper C."/>
            <person name="Guy L."/>
            <person name="Ettema T.J."/>
        </authorList>
    </citation>
    <scope>NUCLEOTIDE SEQUENCE</scope>
</reference>
<comment type="caution">
    <text evidence="10">The sequence shown here is derived from an EMBL/GenBank/DDBJ whole genome shotgun (WGS) entry which is preliminary data.</text>
</comment>
<dbReference type="Pfam" id="PF01960">
    <property type="entry name" value="ArgJ"/>
    <property type="match status" value="1"/>
</dbReference>
<keyword evidence="8" id="KW-0012">Acyltransferase</keyword>
<dbReference type="Gene3D" id="3.60.70.12">
    <property type="entry name" value="L-amino peptidase D-ALA esterase/amidase"/>
    <property type="match status" value="1"/>
</dbReference>
<comment type="catalytic activity">
    <reaction evidence="9">
        <text>N(2)-acetyl-L-ornithine + L-glutamate = N-acetyl-L-glutamate + L-ornithine</text>
        <dbReference type="Rhea" id="RHEA:15349"/>
        <dbReference type="ChEBI" id="CHEBI:29985"/>
        <dbReference type="ChEBI" id="CHEBI:44337"/>
        <dbReference type="ChEBI" id="CHEBI:46911"/>
        <dbReference type="ChEBI" id="CHEBI:57805"/>
        <dbReference type="EC" id="2.3.1.35"/>
    </reaction>
</comment>
<sequence>MPVNLLAPQQQDLLAIAGIKLGVASAGIKTVGRIDLVLIELTAGTVSSAIYTQNAFCAAPVTLAKQHQSQASPRYLLINSGNANAGTGEKGMLAAQACCQAVAELSYLNSNTVLPFSTGVIGQQLAVEKIKTALPAAYQNLATDNWFAAAKAIMTTDTIAKALSKQVEIDGQTVTVTGIAKGSGMIRPDMATMLSYIATDAAVEKSVLDAMLLKSANQSFNRISVDGDTSTNDACVLMATGQAGNELITDFDSANAQALYQVIAEVSQHLAHAIVRDGEGATKFIEVVVEQGQDSEECRQVAYTIAHSPLVKTALFASDPNWGRILAAVGRSGIRDFDLSKVTIYLGDVCIVDGGEPAADYTEQKGQQVTSQDEILIRVVLGRGDASDTIWTCDFSYDYVKINAEYRT</sequence>
<organism evidence="10">
    <name type="scientific">marine sediment metagenome</name>
    <dbReference type="NCBI Taxonomy" id="412755"/>
    <lineage>
        <taxon>unclassified sequences</taxon>
        <taxon>metagenomes</taxon>
        <taxon>ecological metagenomes</taxon>
    </lineage>
</organism>
<dbReference type="InterPro" id="IPR016117">
    <property type="entry name" value="ArgJ-like_dom_sf"/>
</dbReference>
<dbReference type="GO" id="GO:0006592">
    <property type="term" value="P:ornithine biosynthetic process"/>
    <property type="evidence" value="ECO:0007669"/>
    <property type="project" value="TreeGrafter"/>
</dbReference>
<keyword evidence="6" id="KW-0808">Transferase</keyword>
<protein>
    <recommendedName>
        <fullName evidence="3">glutamate N-acetyltransferase</fullName>
        <ecNumber evidence="3">2.3.1.35</ecNumber>
    </recommendedName>
</protein>
<proteinExistence type="inferred from homology"/>
<dbReference type="NCBIfam" id="TIGR00120">
    <property type="entry name" value="ArgJ"/>
    <property type="match status" value="1"/>
</dbReference>
<dbReference type="GO" id="GO:0004042">
    <property type="term" value="F:L-glutamate N-acetyltransferase activity"/>
    <property type="evidence" value="ECO:0007669"/>
    <property type="project" value="TreeGrafter"/>
</dbReference>
<dbReference type="PANTHER" id="PTHR23100">
    <property type="entry name" value="ARGININE BIOSYNTHESIS BIFUNCTIONAL PROTEIN ARGJ"/>
    <property type="match status" value="1"/>
</dbReference>
<evidence type="ECO:0000256" key="4">
    <source>
        <dbReference type="ARBA" id="ARBA00022571"/>
    </source>
</evidence>
<dbReference type="EMBL" id="LAZR01000758">
    <property type="protein sequence ID" value="KKN58525.1"/>
    <property type="molecule type" value="Genomic_DNA"/>
</dbReference>
<dbReference type="CDD" id="cd02152">
    <property type="entry name" value="OAT"/>
    <property type="match status" value="1"/>
</dbReference>
<evidence type="ECO:0000256" key="1">
    <source>
        <dbReference type="ARBA" id="ARBA00006774"/>
    </source>
</evidence>
<dbReference type="FunFam" id="3.10.20.340:FF:000001">
    <property type="entry name" value="Arginine biosynthesis bifunctional protein ArgJ, chloroplastic"/>
    <property type="match status" value="1"/>
</dbReference>
<dbReference type="Gene3D" id="3.10.20.340">
    <property type="entry name" value="ArgJ beta chain, C-terminal domain"/>
    <property type="match status" value="1"/>
</dbReference>
<dbReference type="PANTHER" id="PTHR23100:SF0">
    <property type="entry name" value="ARGININE BIOSYNTHESIS BIFUNCTIONAL PROTEIN ARGJ, MITOCHONDRIAL"/>
    <property type="match status" value="1"/>
</dbReference>
<keyword evidence="5" id="KW-0028">Amino-acid biosynthesis</keyword>
<dbReference type="GO" id="GO:0004358">
    <property type="term" value="F:L-glutamate N-acetyltransferase activity, acting on acetyl-L-ornithine as donor"/>
    <property type="evidence" value="ECO:0007669"/>
    <property type="project" value="UniProtKB-EC"/>
</dbReference>
<gene>
    <name evidence="10" type="ORF">LCGC14_0551060</name>
</gene>
<dbReference type="HAMAP" id="MF_01106">
    <property type="entry name" value="ArgJ"/>
    <property type="match status" value="1"/>
</dbReference>
<dbReference type="AlphaFoldDB" id="A0A0F9RPT6"/>
<dbReference type="EC" id="2.3.1.35" evidence="3"/>
<dbReference type="InterPro" id="IPR042195">
    <property type="entry name" value="ArgJ_beta_C"/>
</dbReference>
<dbReference type="NCBIfam" id="NF003802">
    <property type="entry name" value="PRK05388.1"/>
    <property type="match status" value="1"/>
</dbReference>